<dbReference type="Gene3D" id="3.40.50.300">
    <property type="entry name" value="P-loop containing nucleotide triphosphate hydrolases"/>
    <property type="match status" value="1"/>
</dbReference>
<dbReference type="GO" id="GO:0003924">
    <property type="term" value="F:GTPase activity"/>
    <property type="evidence" value="ECO:0007669"/>
    <property type="project" value="TreeGrafter"/>
</dbReference>
<evidence type="ECO:0000256" key="1">
    <source>
        <dbReference type="ARBA" id="ARBA00022741"/>
    </source>
</evidence>
<gene>
    <name evidence="6" type="ORF">PS2015_1376</name>
</gene>
<dbReference type="SUPFAM" id="SSF52540">
    <property type="entry name" value="P-loop containing nucleoside triphosphate hydrolases"/>
    <property type="match status" value="1"/>
</dbReference>
<organism evidence="6 7">
    <name type="scientific">Pseudohongiella spirulinae</name>
    <dbReference type="NCBI Taxonomy" id="1249552"/>
    <lineage>
        <taxon>Bacteria</taxon>
        <taxon>Pseudomonadati</taxon>
        <taxon>Pseudomonadota</taxon>
        <taxon>Gammaproteobacteria</taxon>
        <taxon>Pseudomonadales</taxon>
        <taxon>Pseudohongiellaceae</taxon>
        <taxon>Pseudohongiella</taxon>
    </lineage>
</organism>
<name>A0A0S2KCH9_9GAMM</name>
<dbReference type="STRING" id="1249552.PS2015_1376"/>
<dbReference type="Gene3D" id="1.10.1580.10">
    <property type="match status" value="1"/>
</dbReference>
<protein>
    <recommendedName>
        <fullName evidence="3">Ribosome biogenesis GTPase A</fullName>
    </recommendedName>
</protein>
<comment type="similarity">
    <text evidence="3">Belongs to the TRAFAC class YlqF/YawG GTPase family. MTG1 subfamily.</text>
</comment>
<proteinExistence type="inferred from homology"/>
<dbReference type="NCBIfam" id="TIGR03596">
    <property type="entry name" value="GTPase_YlqF"/>
    <property type="match status" value="1"/>
</dbReference>
<dbReference type="InterPro" id="IPR019991">
    <property type="entry name" value="GTP-bd_ribosome_bgen"/>
</dbReference>
<evidence type="ECO:0000313" key="6">
    <source>
        <dbReference type="EMBL" id="ALO46033.1"/>
    </source>
</evidence>
<keyword evidence="1 3" id="KW-0547">Nucleotide-binding</keyword>
<dbReference type="PANTHER" id="PTHR45782">
    <property type="entry name" value="MITOCHONDRIAL RIBOSOME-ASSOCIATED GTPASE 1"/>
    <property type="match status" value="1"/>
</dbReference>
<dbReference type="Pfam" id="PF01926">
    <property type="entry name" value="MMR_HSR1"/>
    <property type="match status" value="1"/>
</dbReference>
<feature type="binding site" evidence="4">
    <location>
        <begin position="148"/>
        <end position="153"/>
    </location>
    <ligand>
        <name>GTP</name>
        <dbReference type="ChEBI" id="CHEBI:37565"/>
    </ligand>
</feature>
<reference evidence="6 7" key="1">
    <citation type="submission" date="2015-11" db="EMBL/GenBank/DDBJ databases">
        <authorList>
            <person name="Zhang Y."/>
            <person name="Guo Z."/>
        </authorList>
    </citation>
    <scope>NUCLEOTIDE SEQUENCE [LARGE SCALE GENOMIC DNA]</scope>
    <source>
        <strain evidence="6 7">KCTC 32221</strain>
    </source>
</reference>
<evidence type="ECO:0000256" key="4">
    <source>
        <dbReference type="PIRSR" id="PIRSR006230-1"/>
    </source>
</evidence>
<feature type="domain" description="G" evidence="5">
    <location>
        <begin position="141"/>
        <end position="200"/>
    </location>
</feature>
<comment type="subcellular location">
    <subcellularLocation>
        <location evidence="3">Cytoplasm</location>
    </subcellularLocation>
</comment>
<evidence type="ECO:0000259" key="5">
    <source>
        <dbReference type="Pfam" id="PF01926"/>
    </source>
</evidence>
<dbReference type="GO" id="GO:0006412">
    <property type="term" value="P:translation"/>
    <property type="evidence" value="ECO:0007669"/>
    <property type="project" value="TreeGrafter"/>
</dbReference>
<dbReference type="GO" id="GO:0005525">
    <property type="term" value="F:GTP binding"/>
    <property type="evidence" value="ECO:0007669"/>
    <property type="project" value="UniProtKB-KW"/>
</dbReference>
<keyword evidence="2 3" id="KW-0342">GTP-binding</keyword>
<dbReference type="PANTHER" id="PTHR45782:SF4">
    <property type="entry name" value="MITOCHONDRIAL RIBOSOME-ASSOCIATED GTPASE 1"/>
    <property type="match status" value="1"/>
</dbReference>
<evidence type="ECO:0000313" key="7">
    <source>
        <dbReference type="Proteomes" id="UP000065641"/>
    </source>
</evidence>
<dbReference type="EMBL" id="CP013189">
    <property type="protein sequence ID" value="ALO46033.1"/>
    <property type="molecule type" value="Genomic_DNA"/>
</dbReference>
<dbReference type="CDD" id="cd01856">
    <property type="entry name" value="YlqF"/>
    <property type="match status" value="1"/>
</dbReference>
<dbReference type="AlphaFoldDB" id="A0A0S2KCH9"/>
<dbReference type="KEGG" id="pspi:PS2015_1376"/>
<evidence type="ECO:0000256" key="3">
    <source>
        <dbReference type="PIRNR" id="PIRNR006230"/>
    </source>
</evidence>
<dbReference type="Proteomes" id="UP000065641">
    <property type="component" value="Chromosome"/>
</dbReference>
<comment type="function">
    <text evidence="3">Required for a late step of 50S ribosomal subunit assembly. Has GTPase activity.</text>
</comment>
<keyword evidence="3" id="KW-0963">Cytoplasm</keyword>
<feature type="binding site" evidence="4">
    <location>
        <begin position="85"/>
        <end position="88"/>
    </location>
    <ligand>
        <name>GTP</name>
        <dbReference type="ChEBI" id="CHEBI:37565"/>
    </ligand>
</feature>
<dbReference type="GO" id="GO:0005737">
    <property type="term" value="C:cytoplasm"/>
    <property type="evidence" value="ECO:0007669"/>
    <property type="project" value="UniProtKB-SubCell"/>
</dbReference>
<dbReference type="InterPro" id="IPR023179">
    <property type="entry name" value="GTP-bd_ortho_bundle_sf"/>
</dbReference>
<evidence type="ECO:0000256" key="2">
    <source>
        <dbReference type="ARBA" id="ARBA00023134"/>
    </source>
</evidence>
<dbReference type="InterPro" id="IPR006073">
    <property type="entry name" value="GTP-bd"/>
</dbReference>
<dbReference type="PIRSF" id="PIRSF006230">
    <property type="entry name" value="MG442"/>
    <property type="match status" value="1"/>
</dbReference>
<sequence length="304" mass="34168">MRPGAVPLSARVQPALFTPDTDFISMTIAWYPGHMFKANKELAKLIQQIDVIIEVLDARMPSASSNPLLHKMRRQHHKPCLHILNKSDLADPASTANWVRYLNSQPGSRALANGKNSLLSTQLILAACQKLVTTEKRKYTAVIAGIPNVGKSTLMNQIAGRKLAKTGNEPAVTKNQQRVKLNDQWYLFDTPGVLWPRLEDQAAAYRLAAAGAIRNTAIVFEDVAMEAAEFLLRDYPEALKRRYGFQQLPDSAEQFMTELAERRACRGRYGVDWHRVSEILLHDFREGKLGPLTLEQPPEESRTQ</sequence>
<accession>A0A0S2KCH9</accession>
<dbReference type="PATRIC" id="fig|1249552.3.peg.1380"/>
<feature type="binding site" evidence="4">
    <location>
        <position position="192"/>
    </location>
    <ligand>
        <name>GTP</name>
        <dbReference type="ChEBI" id="CHEBI:37565"/>
    </ligand>
</feature>
<dbReference type="InterPro" id="IPR027417">
    <property type="entry name" value="P-loop_NTPase"/>
</dbReference>
<dbReference type="InterPro" id="IPR016478">
    <property type="entry name" value="GTPase_MTG1"/>
</dbReference>
<keyword evidence="7" id="KW-1185">Reference proteome</keyword>